<dbReference type="InterPro" id="IPR007034">
    <property type="entry name" value="BMS1_TSR1_C"/>
</dbReference>
<dbReference type="Proteomes" id="UP000596661">
    <property type="component" value="Chromosome 2"/>
</dbReference>
<evidence type="ECO:0000256" key="2">
    <source>
        <dbReference type="ARBA" id="ARBA00001946"/>
    </source>
</evidence>
<dbReference type="EMBL" id="UZAU01000130">
    <property type="status" value="NOT_ANNOTATED_CDS"/>
    <property type="molecule type" value="Genomic_DNA"/>
</dbReference>
<comment type="catalytic activity">
    <reaction evidence="9">
        <text>alpha-D-glucose 1,6-bisphosphate + L-seryl-[protein] = O-phospho-L-seryl-[protein] + alpha-D-glucose 6-phosphate</text>
        <dbReference type="Rhea" id="RHEA:68752"/>
        <dbReference type="Rhea" id="RHEA-COMP:9863"/>
        <dbReference type="Rhea" id="RHEA-COMP:11604"/>
        <dbReference type="ChEBI" id="CHEBI:29999"/>
        <dbReference type="ChEBI" id="CHEBI:58225"/>
        <dbReference type="ChEBI" id="CHEBI:58392"/>
        <dbReference type="ChEBI" id="CHEBI:83421"/>
    </reaction>
</comment>
<dbReference type="GO" id="GO:0004614">
    <property type="term" value="F:phosphoglucomutase activity"/>
    <property type="evidence" value="ECO:0007669"/>
    <property type="project" value="UniProtKB-EC"/>
</dbReference>
<evidence type="ECO:0000256" key="8">
    <source>
        <dbReference type="ARBA" id="ARBA00023277"/>
    </source>
</evidence>
<reference evidence="15" key="2">
    <citation type="submission" date="2021-03" db="UniProtKB">
        <authorList>
            <consortium name="EnsemblPlants"/>
        </authorList>
    </citation>
    <scope>IDENTIFICATION</scope>
</reference>
<name>A0A803P252_CANSA</name>
<dbReference type="InterPro" id="IPR005845">
    <property type="entry name" value="A-D-PHexomutase_a/b/a-II"/>
</dbReference>
<evidence type="ECO:0000256" key="9">
    <source>
        <dbReference type="ARBA" id="ARBA00049318"/>
    </source>
</evidence>
<comment type="similarity">
    <text evidence="3">Belongs to the phosphohexose mutase family.</text>
</comment>
<dbReference type="Pfam" id="PF02879">
    <property type="entry name" value="PGM_PMM_II"/>
    <property type="match status" value="1"/>
</dbReference>
<feature type="coiled-coil region" evidence="11">
    <location>
        <begin position="265"/>
        <end position="292"/>
    </location>
</feature>
<evidence type="ECO:0000256" key="5">
    <source>
        <dbReference type="ARBA" id="ARBA00012728"/>
    </source>
</evidence>
<evidence type="ECO:0000256" key="4">
    <source>
        <dbReference type="ARBA" id="ARBA00011245"/>
    </source>
</evidence>
<keyword evidence="16" id="KW-1185">Reference proteome</keyword>
<dbReference type="SUPFAM" id="SSF53738">
    <property type="entry name" value="Phosphoglucomutase, first 3 domains"/>
    <property type="match status" value="3"/>
</dbReference>
<dbReference type="InterPro" id="IPR005841">
    <property type="entry name" value="Alpha-D-phosphohexomutase_SF"/>
</dbReference>
<evidence type="ECO:0000256" key="12">
    <source>
        <dbReference type="SAM" id="MobiDB-lite"/>
    </source>
</evidence>
<dbReference type="FunFam" id="3.40.120.10:FF:000014">
    <property type="entry name" value="Phosphomannomutase/phosphoglucomutase isoform B"/>
    <property type="match status" value="1"/>
</dbReference>
<proteinExistence type="inferred from homology"/>
<dbReference type="SMART" id="SM00785">
    <property type="entry name" value="AARP2CN"/>
    <property type="match status" value="1"/>
</dbReference>
<feature type="region of interest" description="Disordered" evidence="12">
    <location>
        <begin position="1"/>
        <end position="50"/>
    </location>
</feature>
<keyword evidence="8" id="KW-0119">Carbohydrate metabolism</keyword>
<dbReference type="InterPro" id="IPR016055">
    <property type="entry name" value="A-D-PHexomutase_a/b/a-I/II/III"/>
</dbReference>
<evidence type="ECO:0000313" key="16">
    <source>
        <dbReference type="Proteomes" id="UP000596661"/>
    </source>
</evidence>
<evidence type="ECO:0000259" key="13">
    <source>
        <dbReference type="SMART" id="SM00785"/>
    </source>
</evidence>
<dbReference type="Pfam" id="PF02880">
    <property type="entry name" value="PGM_PMM_III"/>
    <property type="match status" value="1"/>
</dbReference>
<dbReference type="EC" id="5.4.2.2" evidence="5"/>
<dbReference type="InterPro" id="IPR050060">
    <property type="entry name" value="Phosphoglucosamine_mutase"/>
</dbReference>
<dbReference type="Pfam" id="PF04950">
    <property type="entry name" value="RIBIOP_C"/>
    <property type="match status" value="1"/>
</dbReference>
<dbReference type="CDD" id="cd03089">
    <property type="entry name" value="PMM_PGM"/>
    <property type="match status" value="1"/>
</dbReference>
<comment type="subunit">
    <text evidence="4">Monomer.</text>
</comment>
<evidence type="ECO:0000256" key="6">
    <source>
        <dbReference type="ARBA" id="ARBA00022526"/>
    </source>
</evidence>
<dbReference type="EnsemblPlants" id="evm.model.02.694">
    <property type="protein sequence ID" value="cds.evm.model.02.694"/>
    <property type="gene ID" value="evm.TU.02.694"/>
</dbReference>
<evidence type="ECO:0000256" key="7">
    <source>
        <dbReference type="ARBA" id="ARBA00022553"/>
    </source>
</evidence>
<dbReference type="SMART" id="SM01362">
    <property type="entry name" value="DUF663"/>
    <property type="match status" value="1"/>
</dbReference>
<comment type="catalytic activity">
    <reaction evidence="1">
        <text>alpha-D-glucose 1-phosphate = alpha-D-glucose 6-phosphate</text>
        <dbReference type="Rhea" id="RHEA:23536"/>
        <dbReference type="ChEBI" id="CHEBI:58225"/>
        <dbReference type="ChEBI" id="CHEBI:58601"/>
        <dbReference type="EC" id="5.4.2.2"/>
    </reaction>
</comment>
<keyword evidence="11" id="KW-0175">Coiled coil</keyword>
<dbReference type="AlphaFoldDB" id="A0A803P252"/>
<keyword evidence="7" id="KW-0597">Phosphoprotein</keyword>
<comment type="cofactor">
    <cofactor evidence="2">
        <name>Mg(2+)</name>
        <dbReference type="ChEBI" id="CHEBI:18420"/>
    </cofactor>
</comment>
<evidence type="ECO:0000313" key="15">
    <source>
        <dbReference type="EnsemblPlants" id="cds.evm.model.02.694"/>
    </source>
</evidence>
<evidence type="ECO:0000256" key="10">
    <source>
        <dbReference type="ARBA" id="ARBA00049409"/>
    </source>
</evidence>
<reference evidence="15" key="1">
    <citation type="submission" date="2018-11" db="EMBL/GenBank/DDBJ databases">
        <authorList>
            <person name="Grassa J C."/>
        </authorList>
    </citation>
    <scope>NUCLEOTIDE SEQUENCE [LARGE SCALE GENOMIC DNA]</scope>
</reference>
<dbReference type="GO" id="GO:0005634">
    <property type="term" value="C:nucleus"/>
    <property type="evidence" value="ECO:0007669"/>
    <property type="project" value="InterPro"/>
</dbReference>
<dbReference type="Gramene" id="evm.model.02.694">
    <property type="protein sequence ID" value="cds.evm.model.02.694"/>
    <property type="gene ID" value="evm.TU.02.694"/>
</dbReference>
<comment type="catalytic activity">
    <reaction evidence="10">
        <text>O-phospho-L-seryl-[protein] + alpha-D-glucose 1-phosphate = alpha-D-glucose 1,6-bisphosphate + L-seryl-[protein]</text>
        <dbReference type="Rhea" id="RHEA:68748"/>
        <dbReference type="Rhea" id="RHEA-COMP:9863"/>
        <dbReference type="Rhea" id="RHEA-COMP:11604"/>
        <dbReference type="ChEBI" id="CHEBI:29999"/>
        <dbReference type="ChEBI" id="CHEBI:58392"/>
        <dbReference type="ChEBI" id="CHEBI:58601"/>
        <dbReference type="ChEBI" id="CHEBI:83421"/>
    </reaction>
</comment>
<feature type="domain" description="Ribosome biogenesis protein BMS1/TSR1 C-terminal" evidence="14">
    <location>
        <begin position="262"/>
        <end position="568"/>
    </location>
</feature>
<feature type="compositionally biased region" description="Basic residues" evidence="12">
    <location>
        <begin position="10"/>
        <end position="29"/>
    </location>
</feature>
<organism evidence="15 16">
    <name type="scientific">Cannabis sativa</name>
    <name type="common">Hemp</name>
    <name type="synonym">Marijuana</name>
    <dbReference type="NCBI Taxonomy" id="3483"/>
    <lineage>
        <taxon>Eukaryota</taxon>
        <taxon>Viridiplantae</taxon>
        <taxon>Streptophyta</taxon>
        <taxon>Embryophyta</taxon>
        <taxon>Tracheophyta</taxon>
        <taxon>Spermatophyta</taxon>
        <taxon>Magnoliopsida</taxon>
        <taxon>eudicotyledons</taxon>
        <taxon>Gunneridae</taxon>
        <taxon>Pentapetalae</taxon>
        <taxon>rosids</taxon>
        <taxon>fabids</taxon>
        <taxon>Rosales</taxon>
        <taxon>Cannabaceae</taxon>
        <taxon>Cannabis</taxon>
    </lineage>
</organism>
<dbReference type="InterPro" id="IPR012948">
    <property type="entry name" value="AARP2CN"/>
</dbReference>
<dbReference type="GO" id="GO:0042254">
    <property type="term" value="P:ribosome biogenesis"/>
    <property type="evidence" value="ECO:0007669"/>
    <property type="project" value="InterPro"/>
</dbReference>
<dbReference type="Pfam" id="PF02878">
    <property type="entry name" value="PGM_PMM_I"/>
    <property type="match status" value="1"/>
</dbReference>
<dbReference type="PANTHER" id="PTHR42946:SF1">
    <property type="entry name" value="PHOSPHOGLUCOMUTASE (ALPHA-D-GLUCOSE-1,6-BISPHOSPHATE-DEPENDENT)"/>
    <property type="match status" value="1"/>
</dbReference>
<dbReference type="InterPro" id="IPR005844">
    <property type="entry name" value="A-D-PHexomutase_a/b/a-I"/>
</dbReference>
<dbReference type="InterPro" id="IPR005846">
    <property type="entry name" value="A-D-PHexomutase_a/b/a-III"/>
</dbReference>
<dbReference type="FunFam" id="3.40.120.10:FF:000010">
    <property type="entry name" value="phosphomannomutase/phosphoglucomutase isoform X1"/>
    <property type="match status" value="1"/>
</dbReference>
<dbReference type="PRINTS" id="PR00509">
    <property type="entry name" value="PGMPMM"/>
</dbReference>
<evidence type="ECO:0000256" key="3">
    <source>
        <dbReference type="ARBA" id="ARBA00010231"/>
    </source>
</evidence>
<feature type="compositionally biased region" description="Polar residues" evidence="12">
    <location>
        <begin position="234"/>
        <end position="247"/>
    </location>
</feature>
<sequence length="1153" mass="127183">MGGSRNQVNKAHKTRFASKASRHEHKTSLKAKSTITKDHNGKGARAARMQRNKMLRDQKRAAILKEKRASSGSTSSPRVIVLFGLSAAVNLNSLAEEILSLLSKDSSSALSSTVASSEYKLRTTVLKAPHGDLLSCIEMAKFMWLFKEQRLSVPHWRSQRAYLMAQKVHVSGAGDYQLCKIEILKDPYPLNARKETDIMDSDDISDEVVRCLVPDPLKQEPLLVENVPDPLAGEQNTNDYDLSDDNASLNLRDSDEETDVDSVMMDGENLTREQLVNEIQKLKKEHADDEEFPMKWIPYRYSSEAESLTSRLCQNFAFDNFARTQKHVLSKALEMEQVDRDDCAANSYTKLYIKEVPSGVCKLCISSKTMPVIACGLLQHESKMSVLHFRPIYSTDSMNSNKHKMERFLHAGRFSMASVYAPISFPPLPLIAFKYAEGDVAPSVAAVGSLRSIDPDRIILKKIILTGYPQRVSKLKASVRYMFHNPEDVKWFKPVEVFSKCGAVAWSLRNLLVHMEALYLDSILSYPYLSLSKLNIKKELRGVMNGVQECTMSGKIVQNVFVSQWYPQNRQSSTQFQGDHFVPYMRKFLPFQGGKVTLTDISSMHLRNLSNYQSGFANRRTVHCNAAPSTTALSPLDKVDFLKLQNGSDIRGVAIPGVEGEPVNLTEPVAEAIAAAFSAWLNAYVSLNAEWVYHSLTKGCVKDAISRGISGAGLDVIQYGLASTPAMFNSTLTDSAAYLCPVDGSIMITASHLPYNRNGFKFFTSAGGLGKPDIKDILERAADIYSKFKDGMASSEEKVSALVKRVDYMSVYTSGLVNAVRKAAGNLEKPLEGFHIVVDAGNGAGGFFAAKVLEPLGAVTFGSQFLEPDGMFPNHIPNPEDKTAMKAITKAVLDNKADLGIIFDTDVDRSAAVDSTGREFNRNRLIALMSAIVLEEHPGTTIVTDSVTSDGLTTFIEKKLGGKHHRFKRGYKNVIDEAIRLNSIGEESHLAIETSGHGALKENHWLDDGAYLMVKILNKLASARAAGQGIGSKVLTDLVEGLKEPAVAVELRLKINQNHPDLKGGSFRNYGEAVLKHLENSIEADEMLRKAPVRVSGFGGWFLLRLSLHDPVLPLNIEASSHDDAVKLGHFVLAATKEFSALDTSALDKFVQV</sequence>
<protein>
    <recommendedName>
        <fullName evidence="5">phosphoglucomutase (alpha-D-glucose-1,6-bisphosphate-dependent)</fullName>
        <ecNumber evidence="5">5.4.2.2</ecNumber>
    </recommendedName>
</protein>
<accession>A0A803P252</accession>
<feature type="domain" description="AARP2CN" evidence="13">
    <location>
        <begin position="138"/>
        <end position="188"/>
    </location>
</feature>
<keyword evidence="6" id="KW-0313">Glucose metabolism</keyword>
<dbReference type="GO" id="GO:0004615">
    <property type="term" value="F:phosphomannomutase activity"/>
    <property type="evidence" value="ECO:0007669"/>
    <property type="project" value="TreeGrafter"/>
</dbReference>
<dbReference type="PANTHER" id="PTHR42946">
    <property type="entry name" value="PHOSPHOHEXOSE MUTASE"/>
    <property type="match status" value="1"/>
</dbReference>
<dbReference type="GO" id="GO:0006006">
    <property type="term" value="P:glucose metabolic process"/>
    <property type="evidence" value="ECO:0007669"/>
    <property type="project" value="UniProtKB-KW"/>
</dbReference>
<evidence type="ECO:0000256" key="11">
    <source>
        <dbReference type="SAM" id="Coils"/>
    </source>
</evidence>
<dbReference type="GO" id="GO:0009570">
    <property type="term" value="C:chloroplast stroma"/>
    <property type="evidence" value="ECO:0007669"/>
    <property type="project" value="TreeGrafter"/>
</dbReference>
<dbReference type="Gene3D" id="3.40.120.10">
    <property type="entry name" value="Alpha-D-Glucose-1,6-Bisphosphate, subunit A, domain 3"/>
    <property type="match status" value="3"/>
</dbReference>
<evidence type="ECO:0000256" key="1">
    <source>
        <dbReference type="ARBA" id="ARBA00000443"/>
    </source>
</evidence>
<feature type="region of interest" description="Disordered" evidence="12">
    <location>
        <begin position="228"/>
        <end position="247"/>
    </location>
</feature>
<evidence type="ECO:0000259" key="14">
    <source>
        <dbReference type="SMART" id="SM01362"/>
    </source>
</evidence>